<feature type="region of interest" description="Disordered" evidence="9">
    <location>
        <begin position="1082"/>
        <end position="1135"/>
    </location>
</feature>
<keyword evidence="8" id="KW-0175">Coiled coil</keyword>
<evidence type="ECO:0000256" key="4">
    <source>
        <dbReference type="ARBA" id="ARBA00022837"/>
    </source>
</evidence>
<keyword evidence="13" id="KW-1185">Reference proteome</keyword>
<evidence type="ECO:0000256" key="10">
    <source>
        <dbReference type="SAM" id="Phobius"/>
    </source>
</evidence>
<dbReference type="InterPro" id="IPR000742">
    <property type="entry name" value="EGF"/>
</dbReference>
<protein>
    <submittedName>
        <fullName evidence="14">Protein kinase C-binding protein NELL1-like isoform X1</fullName>
    </submittedName>
</protein>
<feature type="region of interest" description="Disordered" evidence="9">
    <location>
        <begin position="1211"/>
        <end position="1240"/>
    </location>
</feature>
<feature type="domain" description="EGF-like" evidence="11">
    <location>
        <begin position="676"/>
        <end position="714"/>
    </location>
</feature>
<dbReference type="SUPFAM" id="SSF57196">
    <property type="entry name" value="EGF/Laminin"/>
    <property type="match status" value="2"/>
</dbReference>
<dbReference type="GO" id="GO:0005615">
    <property type="term" value="C:extracellular space"/>
    <property type="evidence" value="ECO:0007669"/>
    <property type="project" value="TreeGrafter"/>
</dbReference>
<proteinExistence type="predicted"/>
<evidence type="ECO:0000259" key="11">
    <source>
        <dbReference type="PROSITE" id="PS50026"/>
    </source>
</evidence>
<dbReference type="GO" id="GO:0030154">
    <property type="term" value="P:cell differentiation"/>
    <property type="evidence" value="ECO:0007669"/>
    <property type="project" value="UniProtKB-ARBA"/>
</dbReference>
<dbReference type="SUPFAM" id="SSF57184">
    <property type="entry name" value="Growth factor receptor domain"/>
    <property type="match status" value="1"/>
</dbReference>
<feature type="disulfide bond" evidence="7">
    <location>
        <begin position="646"/>
        <end position="656"/>
    </location>
</feature>
<dbReference type="PROSITE" id="PS01186">
    <property type="entry name" value="EGF_2"/>
    <property type="match status" value="4"/>
</dbReference>
<reference evidence="14" key="1">
    <citation type="submission" date="2025-08" db="UniProtKB">
        <authorList>
            <consortium name="RefSeq"/>
        </authorList>
    </citation>
    <scope>IDENTIFICATION</scope>
    <source>
        <tissue evidence="14">Muscle</tissue>
    </source>
</reference>
<dbReference type="GO" id="GO:0009653">
    <property type="term" value="P:anatomical structure morphogenesis"/>
    <property type="evidence" value="ECO:0007669"/>
    <property type="project" value="UniProtKB-ARBA"/>
</dbReference>
<dbReference type="Gene3D" id="2.10.25.10">
    <property type="entry name" value="Laminin"/>
    <property type="match status" value="6"/>
</dbReference>
<dbReference type="InterPro" id="IPR051586">
    <property type="entry name" value="PKC-binding_NELL"/>
</dbReference>
<dbReference type="PROSITE" id="PS00022">
    <property type="entry name" value="EGF_1"/>
    <property type="match status" value="1"/>
</dbReference>
<keyword evidence="2" id="KW-0732">Signal</keyword>
<feature type="domain" description="VWFC" evidence="12">
    <location>
        <begin position="396"/>
        <end position="452"/>
    </location>
</feature>
<dbReference type="PROSITE" id="PS50026">
    <property type="entry name" value="EGF_3"/>
    <property type="match status" value="6"/>
</dbReference>
<accession>A0A6P8NEP9</accession>
<dbReference type="SUPFAM" id="SSF49899">
    <property type="entry name" value="Concanavalin A-like lectins/glucanases"/>
    <property type="match status" value="1"/>
</dbReference>
<feature type="domain" description="VWFC" evidence="12">
    <location>
        <begin position="769"/>
        <end position="825"/>
    </location>
</feature>
<evidence type="ECO:0000256" key="6">
    <source>
        <dbReference type="ARBA" id="ARBA00023180"/>
    </source>
</evidence>
<evidence type="ECO:0000256" key="3">
    <source>
        <dbReference type="ARBA" id="ARBA00022737"/>
    </source>
</evidence>
<dbReference type="CDD" id="cd00054">
    <property type="entry name" value="EGF_CA"/>
    <property type="match status" value="5"/>
</dbReference>
<evidence type="ECO:0000256" key="7">
    <source>
        <dbReference type="PROSITE-ProRule" id="PRU00076"/>
    </source>
</evidence>
<dbReference type="RefSeq" id="XP_033319658.1">
    <property type="nucleotide sequence ID" value="XM_033463767.1"/>
</dbReference>
<dbReference type="Gene3D" id="2.10.70.10">
    <property type="entry name" value="Complement Module, domain 1"/>
    <property type="match status" value="1"/>
</dbReference>
<dbReference type="SMART" id="SM00282">
    <property type="entry name" value="LamG"/>
    <property type="match status" value="1"/>
</dbReference>
<keyword evidence="6" id="KW-0325">Glycoprotein</keyword>
<gene>
    <name evidence="14" type="primary">LOC117216768</name>
</gene>
<dbReference type="PANTHER" id="PTHR24042">
    <property type="entry name" value="NEL HOMOLOG"/>
    <property type="match status" value="1"/>
</dbReference>
<feature type="domain" description="EGF-like" evidence="11">
    <location>
        <begin position="723"/>
        <end position="768"/>
    </location>
</feature>
<evidence type="ECO:0000256" key="9">
    <source>
        <dbReference type="SAM" id="MobiDB-lite"/>
    </source>
</evidence>
<dbReference type="Gene3D" id="6.20.200.20">
    <property type="match status" value="3"/>
</dbReference>
<dbReference type="PROSITE" id="PS01208">
    <property type="entry name" value="VWFC_1"/>
    <property type="match status" value="2"/>
</dbReference>
<dbReference type="InterPro" id="IPR000152">
    <property type="entry name" value="EGF-type_Asp/Asn_hydroxyl_site"/>
</dbReference>
<dbReference type="PROSITE" id="PS00010">
    <property type="entry name" value="ASX_HYDROXYL"/>
    <property type="match status" value="5"/>
</dbReference>
<dbReference type="Pfam" id="PF07645">
    <property type="entry name" value="EGF_CA"/>
    <property type="match status" value="3"/>
</dbReference>
<feature type="region of interest" description="Disordered" evidence="9">
    <location>
        <begin position="15"/>
        <end position="47"/>
    </location>
</feature>
<feature type="coiled-coil region" evidence="8">
    <location>
        <begin position="358"/>
        <end position="392"/>
    </location>
</feature>
<dbReference type="SMART" id="SM00210">
    <property type="entry name" value="TSPN"/>
    <property type="match status" value="1"/>
</dbReference>
<evidence type="ECO:0000256" key="8">
    <source>
        <dbReference type="SAM" id="Coils"/>
    </source>
</evidence>
<evidence type="ECO:0000256" key="5">
    <source>
        <dbReference type="ARBA" id="ARBA00023157"/>
    </source>
</evidence>
<dbReference type="PROSITE" id="PS01187">
    <property type="entry name" value="EGF_CA"/>
    <property type="match status" value="3"/>
</dbReference>
<keyword evidence="1 7" id="KW-0245">EGF-like domain</keyword>
<dbReference type="InterPro" id="IPR018097">
    <property type="entry name" value="EGF_Ca-bd_CS"/>
</dbReference>
<feature type="domain" description="EGF-like" evidence="11">
    <location>
        <begin position="644"/>
        <end position="674"/>
    </location>
</feature>
<dbReference type="FunFam" id="2.10.25.10:FF:000038">
    <property type="entry name" value="Fibrillin 2"/>
    <property type="match status" value="4"/>
</dbReference>
<feature type="domain" description="EGF-like" evidence="11">
    <location>
        <begin position="603"/>
        <end position="643"/>
    </location>
</feature>
<evidence type="ECO:0000259" key="12">
    <source>
        <dbReference type="PROSITE" id="PS50184"/>
    </source>
</evidence>
<dbReference type="GeneID" id="117216768"/>
<evidence type="ECO:0000313" key="13">
    <source>
        <dbReference type="Proteomes" id="UP000515164"/>
    </source>
</evidence>
<dbReference type="InterPro" id="IPR048287">
    <property type="entry name" value="TSPN-like_N"/>
</dbReference>
<dbReference type="InterPro" id="IPR009030">
    <property type="entry name" value="Growth_fac_rcpt_cys_sf"/>
</dbReference>
<dbReference type="Proteomes" id="UP000515164">
    <property type="component" value="Unplaced"/>
</dbReference>
<dbReference type="SUPFAM" id="SSF57603">
    <property type="entry name" value="FnI-like domain"/>
    <property type="match status" value="4"/>
</dbReference>
<dbReference type="SMART" id="SM00214">
    <property type="entry name" value="VWC"/>
    <property type="match status" value="4"/>
</dbReference>
<dbReference type="InterPro" id="IPR001881">
    <property type="entry name" value="EGF-like_Ca-bd_dom"/>
</dbReference>
<organism evidence="13 14">
    <name type="scientific">Bombus bifarius</name>
    <dbReference type="NCBI Taxonomy" id="103933"/>
    <lineage>
        <taxon>Eukaryota</taxon>
        <taxon>Metazoa</taxon>
        <taxon>Ecdysozoa</taxon>
        <taxon>Arthropoda</taxon>
        <taxon>Hexapoda</taxon>
        <taxon>Insecta</taxon>
        <taxon>Pterygota</taxon>
        <taxon>Neoptera</taxon>
        <taxon>Endopterygota</taxon>
        <taxon>Hymenoptera</taxon>
        <taxon>Apocrita</taxon>
        <taxon>Aculeata</taxon>
        <taxon>Apoidea</taxon>
        <taxon>Anthophila</taxon>
        <taxon>Apidae</taxon>
        <taxon>Bombus</taxon>
        <taxon>Pyrobombus</taxon>
    </lineage>
</organism>
<dbReference type="InterPro" id="IPR013320">
    <property type="entry name" value="ConA-like_dom_sf"/>
</dbReference>
<dbReference type="SMART" id="SM00179">
    <property type="entry name" value="EGF_CA"/>
    <property type="match status" value="5"/>
</dbReference>
<dbReference type="SMART" id="SM00181">
    <property type="entry name" value="EGF"/>
    <property type="match status" value="6"/>
</dbReference>
<dbReference type="AlphaFoldDB" id="A0A6P8NEP9"/>
<feature type="domain" description="VWFC" evidence="12">
    <location>
        <begin position="453"/>
        <end position="516"/>
    </location>
</feature>
<evidence type="ECO:0000313" key="14">
    <source>
        <dbReference type="RefSeq" id="XP_033319658.1"/>
    </source>
</evidence>
<dbReference type="Pfam" id="PF12947">
    <property type="entry name" value="EGF_3"/>
    <property type="match status" value="1"/>
</dbReference>
<keyword evidence="10" id="KW-0812">Transmembrane</keyword>
<dbReference type="Pfam" id="PF00093">
    <property type="entry name" value="VWC"/>
    <property type="match status" value="3"/>
</dbReference>
<feature type="transmembrane region" description="Helical" evidence="10">
    <location>
        <begin position="89"/>
        <end position="109"/>
    </location>
</feature>
<keyword evidence="10" id="KW-1133">Transmembrane helix</keyword>
<evidence type="ECO:0000256" key="2">
    <source>
        <dbReference type="ARBA" id="ARBA00022729"/>
    </source>
</evidence>
<dbReference type="InterPro" id="IPR001007">
    <property type="entry name" value="VWF_dom"/>
</dbReference>
<dbReference type="Gene3D" id="2.60.120.200">
    <property type="match status" value="1"/>
</dbReference>
<keyword evidence="3" id="KW-0677">Repeat</keyword>
<name>A0A6P8NEP9_9HYME</name>
<feature type="disulfide bond" evidence="7">
    <location>
        <begin position="664"/>
        <end position="673"/>
    </location>
</feature>
<feature type="domain" description="EGF-like" evidence="11">
    <location>
        <begin position="517"/>
        <end position="556"/>
    </location>
</feature>
<evidence type="ECO:0000256" key="1">
    <source>
        <dbReference type="ARBA" id="ARBA00022536"/>
    </source>
</evidence>
<dbReference type="InterPro" id="IPR049883">
    <property type="entry name" value="NOTCH1_EGF-like"/>
</dbReference>
<sequence length="1240" mass="137646">MYYGSVIDRTIGSSCSASDLQQPRSPRPRRRRRVAAAPGVADDADNEDELQYHEPAYVVLDVQSNEKNGHRIGCHAAPRPGRRRTGGNAIRILLLATAAAFLALAVSPVSGTTNKKEEETAVATVGVTEEATDVLGTRSRTRSESGGGIDLLEALQLHNTTRQGVTQVPGLVRLKPAYYLQGEERELRLNEASFKQAATLLRQVPEFTIAAALRQEEANSGTIVAFSHGNNRYLELQSSGRKDELRLHYVSRRDGSVHVEAFPFRLADAAWHKVALSVSGSQVELLVDCHPLYRRLLRPGPPDTNFTLPQLQLWVGQRNARHFLFKGALQDVQLIPGPHGYLSQCPQLDSSCPTCGQFSILQNTVEQLMHNLNELTHRLAAAEGRISRVEECECQKSCRANGTVHEDGATWEKGCQQCSCVHGEIECRPTPCAPVTCKNPVISQGQCCPTCLKQCYLHGVIYDHGEKVSPKQCVECDCFDGSFTCQRFDTETRCPPLPCPPSEQISVAEECCKFCPGVDYCAKGHKCHANASCLNLQTTYACHCDIGFQGDGHNCHDIDECKQQGGSEGHHCNANTKCVNVIGSYTCECLPGYHRVDKFNCAELDECATGHHACDEHATCVNTAGSYYCICKDGYTGDGYTCKPVCNQTCQNGGECVAPGRCSCRRGYIGNSCELDLDECASDLHRCHQSSTCFNMPGWYYCRCKPGYRSALHDSTQGTQCVDIDECNDQTIERRHTCHPSAKCVNTEGGYECVCPLQEDNRTMEECRLSCWFENREVRNGETLAPAGNPCRRCTCKDGVITCKDPICDCSAPGSHRDKCCPQCDPAASCRHQELHHLVFRSGERWIYQCQTCECLYGEIDCWQMECPPVTCSNPVTEDGDCCPRCEDDPCARELPGNGTSLSVLTRPRPCSYSGIIHDSGSSWQDPNDKCTTCECKVPYCAQLVSNSACCVHRTGSYAAATITAALAIWAATGSSNVLQSLFLSLSYAVYRALRGHRWLTVHRKQLYQRLPLPPPLVQHQSPAPTFCRPRLLPRPSTTSPLVALPSEKITGLCRTACQVYPNNTGTTIALERKYSNNKFYRQPGTRWPLEQRRRRRHLNALHPRRRRRRRRLRLRSSTSPSHRRLRRDVNVPSRPKVSGVCVNVPMRPPLPPPPPPPHPRCRRLLRPRHLSRCWRLLAPASTHKRTASRLAAVPPARAWSRIAVTVNRRRREDATGAARPGSLWRATMTPPEADASVDS</sequence>
<feature type="domain" description="VWFC" evidence="12">
    <location>
        <begin position="828"/>
        <end position="887"/>
    </location>
</feature>
<dbReference type="Pfam" id="PF00008">
    <property type="entry name" value="EGF"/>
    <property type="match status" value="1"/>
</dbReference>
<keyword evidence="5 7" id="KW-1015">Disulfide bond</keyword>
<comment type="caution">
    <text evidence="7">Lacks conserved residue(s) required for the propagation of feature annotation.</text>
</comment>
<keyword evidence="10" id="KW-0472">Membrane</keyword>
<dbReference type="PROSITE" id="PS50184">
    <property type="entry name" value="VWFC_2"/>
    <property type="match status" value="4"/>
</dbReference>
<feature type="domain" description="EGF-like" evidence="11">
    <location>
        <begin position="557"/>
        <end position="602"/>
    </location>
</feature>
<feature type="compositionally biased region" description="Basic residues" evidence="9">
    <location>
        <begin position="1093"/>
        <end position="1115"/>
    </location>
</feature>
<dbReference type="InterPro" id="IPR001791">
    <property type="entry name" value="Laminin_G"/>
</dbReference>
<dbReference type="InterPro" id="IPR024731">
    <property type="entry name" value="NELL2-like_EGF"/>
</dbReference>
<dbReference type="GO" id="GO:0005509">
    <property type="term" value="F:calcium ion binding"/>
    <property type="evidence" value="ECO:0007669"/>
    <property type="project" value="InterPro"/>
</dbReference>
<dbReference type="GO" id="GO:0048513">
    <property type="term" value="P:animal organ development"/>
    <property type="evidence" value="ECO:0007669"/>
    <property type="project" value="UniProtKB-ARBA"/>
</dbReference>
<dbReference type="GO" id="GO:0008201">
    <property type="term" value="F:heparin binding"/>
    <property type="evidence" value="ECO:0007669"/>
    <property type="project" value="TreeGrafter"/>
</dbReference>
<keyword evidence="4" id="KW-0106">Calcium</keyword>
<dbReference type="KEGG" id="bbif:117216768"/>
<dbReference type="PANTHER" id="PTHR24042:SF5">
    <property type="entry name" value="EGF-LIKE CALCIUM-BINDING DOMAIN-CONTAINING PROTEIN"/>
    <property type="match status" value="1"/>
</dbReference>